<dbReference type="GO" id="GO:0005524">
    <property type="term" value="F:ATP binding"/>
    <property type="evidence" value="ECO:0007669"/>
    <property type="project" value="UniProtKB-KW"/>
</dbReference>
<dbReference type="CDD" id="cd18541">
    <property type="entry name" value="ABC_6TM_TmrB_like"/>
    <property type="match status" value="1"/>
</dbReference>
<evidence type="ECO:0008006" key="14">
    <source>
        <dbReference type="Google" id="ProtNLM"/>
    </source>
</evidence>
<feature type="transmembrane region" description="Helical" evidence="9">
    <location>
        <begin position="245"/>
        <end position="267"/>
    </location>
</feature>
<dbReference type="InterPro" id="IPR003439">
    <property type="entry name" value="ABC_transporter-like_ATP-bd"/>
</dbReference>
<dbReference type="AlphaFoldDB" id="S0KXB7"/>
<proteinExistence type="predicted"/>
<dbReference type="eggNOG" id="COG1132">
    <property type="taxonomic scope" value="Bacteria"/>
</dbReference>
<dbReference type="PROSITE" id="PS50893">
    <property type="entry name" value="ABC_TRANSPORTER_2"/>
    <property type="match status" value="1"/>
</dbReference>
<dbReference type="PATRIC" id="fig|1140003.3.peg.346"/>
<comment type="caution">
    <text evidence="12">The sequence shown here is derived from an EMBL/GenBank/DDBJ whole genome shotgun (WGS) entry which is preliminary data.</text>
</comment>
<dbReference type="Gene3D" id="3.40.50.300">
    <property type="entry name" value="P-loop containing nucleotide triphosphate hydrolases"/>
    <property type="match status" value="1"/>
</dbReference>
<dbReference type="SMART" id="SM00382">
    <property type="entry name" value="AAA"/>
    <property type="match status" value="1"/>
</dbReference>
<dbReference type="PANTHER" id="PTHR24221:SF578">
    <property type="entry name" value="MULTIDRUG RESISTANCE ABC TRANSPORTER ATP-BINDING_PERMEASE PROTEIN YHEI-RELATED"/>
    <property type="match status" value="1"/>
</dbReference>
<comment type="subcellular location">
    <subcellularLocation>
        <location evidence="1">Cell membrane</location>
        <topology evidence="1">Multi-pass membrane protein</topology>
    </subcellularLocation>
</comment>
<dbReference type="GO" id="GO:0005886">
    <property type="term" value="C:plasma membrane"/>
    <property type="evidence" value="ECO:0007669"/>
    <property type="project" value="UniProtKB-SubCell"/>
</dbReference>
<evidence type="ECO:0000313" key="12">
    <source>
        <dbReference type="EMBL" id="EOT87291.1"/>
    </source>
</evidence>
<feature type="transmembrane region" description="Helical" evidence="9">
    <location>
        <begin position="157"/>
        <end position="177"/>
    </location>
</feature>
<organism evidence="12 13">
    <name type="scientific">Enterococcus sulfureus ATCC 49903</name>
    <dbReference type="NCBI Taxonomy" id="1140003"/>
    <lineage>
        <taxon>Bacteria</taxon>
        <taxon>Bacillati</taxon>
        <taxon>Bacillota</taxon>
        <taxon>Bacilli</taxon>
        <taxon>Lactobacillales</taxon>
        <taxon>Enterococcaceae</taxon>
        <taxon>Enterococcus</taxon>
    </lineage>
</organism>
<gene>
    <name evidence="12" type="ORF">I573_00347</name>
</gene>
<evidence type="ECO:0000259" key="11">
    <source>
        <dbReference type="PROSITE" id="PS50929"/>
    </source>
</evidence>
<evidence type="ECO:0000256" key="1">
    <source>
        <dbReference type="ARBA" id="ARBA00004651"/>
    </source>
</evidence>
<name>S0KXB7_9ENTE</name>
<feature type="transmembrane region" description="Helical" evidence="9">
    <location>
        <begin position="56"/>
        <end position="84"/>
    </location>
</feature>
<feature type="domain" description="ABC transporter" evidence="10">
    <location>
        <begin position="336"/>
        <end position="572"/>
    </location>
</feature>
<dbReference type="RefSeq" id="WP_016184843.1">
    <property type="nucleotide sequence ID" value="NZ_ASWO01000001.1"/>
</dbReference>
<dbReference type="OrthoDB" id="9770415at2"/>
<dbReference type="PROSITE" id="PS50929">
    <property type="entry name" value="ABC_TM1F"/>
    <property type="match status" value="1"/>
</dbReference>
<evidence type="ECO:0000259" key="10">
    <source>
        <dbReference type="PROSITE" id="PS50893"/>
    </source>
</evidence>
<evidence type="ECO:0000256" key="8">
    <source>
        <dbReference type="ARBA" id="ARBA00023136"/>
    </source>
</evidence>
<dbReference type="Pfam" id="PF00005">
    <property type="entry name" value="ABC_tran"/>
    <property type="match status" value="1"/>
</dbReference>
<dbReference type="EMBL" id="ASWO01000001">
    <property type="protein sequence ID" value="EOT87291.1"/>
    <property type="molecule type" value="Genomic_DNA"/>
</dbReference>
<evidence type="ECO:0000256" key="4">
    <source>
        <dbReference type="ARBA" id="ARBA00022692"/>
    </source>
</evidence>
<accession>S0KXB7</accession>
<evidence type="ECO:0000256" key="6">
    <source>
        <dbReference type="ARBA" id="ARBA00022840"/>
    </source>
</evidence>
<dbReference type="PANTHER" id="PTHR24221">
    <property type="entry name" value="ATP-BINDING CASSETTE SUB-FAMILY B"/>
    <property type="match status" value="1"/>
</dbReference>
<keyword evidence="13" id="KW-1185">Reference proteome</keyword>
<dbReference type="InterPro" id="IPR039421">
    <property type="entry name" value="Type_1_exporter"/>
</dbReference>
<keyword evidence="8 9" id="KW-0472">Membrane</keyword>
<keyword evidence="3" id="KW-1003">Cell membrane</keyword>
<keyword evidence="4 9" id="KW-0812">Transmembrane</keyword>
<dbReference type="Gene3D" id="1.20.1560.10">
    <property type="entry name" value="ABC transporter type 1, transmembrane domain"/>
    <property type="match status" value="1"/>
</dbReference>
<dbReference type="GO" id="GO:0140359">
    <property type="term" value="F:ABC-type transporter activity"/>
    <property type="evidence" value="ECO:0007669"/>
    <property type="project" value="InterPro"/>
</dbReference>
<keyword evidence="7 9" id="KW-1133">Transmembrane helix</keyword>
<dbReference type="PROSITE" id="PS00211">
    <property type="entry name" value="ABC_TRANSPORTER_1"/>
    <property type="match status" value="1"/>
</dbReference>
<dbReference type="Pfam" id="PF00664">
    <property type="entry name" value="ABC_membrane"/>
    <property type="match status" value="1"/>
</dbReference>
<dbReference type="SUPFAM" id="SSF90123">
    <property type="entry name" value="ABC transporter transmembrane region"/>
    <property type="match status" value="1"/>
</dbReference>
<evidence type="ECO:0000256" key="3">
    <source>
        <dbReference type="ARBA" id="ARBA00022475"/>
    </source>
</evidence>
<dbReference type="InterPro" id="IPR027417">
    <property type="entry name" value="P-loop_NTPase"/>
</dbReference>
<keyword evidence="5" id="KW-0547">Nucleotide-binding</keyword>
<keyword evidence="2" id="KW-0813">Transport</keyword>
<dbReference type="InterPro" id="IPR011527">
    <property type="entry name" value="ABC1_TM_dom"/>
</dbReference>
<sequence>MTYIIKQLMQYFKLHKWRYTIVFLFMLISSAMTVAPTYLLRLFIDGIIQKSLTFPLLWLYVGLFLGAILLSYVSGFIWNFYLFIGSYDLQKTLRNNLMDHFLKMNAPFYQKFRTGDLMTRSSDDVQVMGMTVGYGLMVFFNTSVYLFFILAMMAVTVSWELTLIALIPMPVLAYFIFKWGSQVDESFTDAQRSVSEMNSEVLEMIDGVRVIRAFGMEEETAAIFEKKTEQTKQKNDIVSEIDSRFGPLITTILAISFVLSFGFGALFVSRQQITLGAMVSFQVYLTMVVWPMISAGDLINVMQQGAASWRRINEVLETEDDLEAPGHESLDQIETIGFEQFQFAYPNTQRLVLKGIDLTIKKGEIVGIVGKTGSGKTTLLRQLGHRYPYSHQIPQLNGQDLTLYKMSDVRDKLAEVPQEHTLFSRSIRENLLFGDALATEEQLWQALELASFAEDVKRMPEGLETLVGEKGVSLSGGQKQRLSLARAFLRQSEVLLLDDALSAVDAKTEQQIIENMETLVEGKQTSLIVTHRLSAITKADKIIVLDDGRISQMGTHQTLIHTPGWYQNQYYHQQIKEETANDPNE</sequence>
<evidence type="ECO:0000256" key="9">
    <source>
        <dbReference type="SAM" id="Phobius"/>
    </source>
</evidence>
<reference evidence="12 13" key="1">
    <citation type="submission" date="2013-03" db="EMBL/GenBank/DDBJ databases">
        <title>The Genome Sequence of Enterococcus sulfureus ATCC_49903 (PacBio/Illumina hybrid assembly).</title>
        <authorList>
            <consortium name="The Broad Institute Genomics Platform"/>
            <consortium name="The Broad Institute Genome Sequencing Center for Infectious Disease"/>
            <person name="Earl A."/>
            <person name="Russ C."/>
            <person name="Gilmore M."/>
            <person name="Surin D."/>
            <person name="Walker B."/>
            <person name="Young S."/>
            <person name="Zeng Q."/>
            <person name="Gargeya S."/>
            <person name="Fitzgerald M."/>
            <person name="Haas B."/>
            <person name="Abouelleil A."/>
            <person name="Allen A.W."/>
            <person name="Alvarado L."/>
            <person name="Arachchi H.M."/>
            <person name="Berlin A.M."/>
            <person name="Chapman S.B."/>
            <person name="Gainer-Dewar J."/>
            <person name="Goldberg J."/>
            <person name="Griggs A."/>
            <person name="Gujja S."/>
            <person name="Hansen M."/>
            <person name="Howarth C."/>
            <person name="Imamovic A."/>
            <person name="Ireland A."/>
            <person name="Larimer J."/>
            <person name="McCowan C."/>
            <person name="Murphy C."/>
            <person name="Pearson M."/>
            <person name="Poon T.W."/>
            <person name="Priest M."/>
            <person name="Roberts A."/>
            <person name="Saif S."/>
            <person name="Shea T."/>
            <person name="Sisk P."/>
            <person name="Sykes S."/>
            <person name="Wortman J."/>
            <person name="Nusbaum C."/>
            <person name="Birren B."/>
        </authorList>
    </citation>
    <scope>NUCLEOTIDE SEQUENCE [LARGE SCALE GENOMIC DNA]</scope>
    <source>
        <strain evidence="12 13">ATCC 49903</strain>
    </source>
</reference>
<protein>
    <recommendedName>
        <fullName evidence="14">ABC transporter ATP-binding protein</fullName>
    </recommendedName>
</protein>
<dbReference type="STRING" id="1140003.OMY_00352"/>
<evidence type="ECO:0000256" key="2">
    <source>
        <dbReference type="ARBA" id="ARBA00022448"/>
    </source>
</evidence>
<dbReference type="FunFam" id="1.20.1560.10:FF:000011">
    <property type="entry name" value="Multidrug ABC transporter ATP-binding protein"/>
    <property type="match status" value="1"/>
</dbReference>
<dbReference type="GO" id="GO:0016887">
    <property type="term" value="F:ATP hydrolysis activity"/>
    <property type="evidence" value="ECO:0007669"/>
    <property type="project" value="InterPro"/>
</dbReference>
<dbReference type="InterPro" id="IPR036640">
    <property type="entry name" value="ABC1_TM_sf"/>
</dbReference>
<dbReference type="FunFam" id="3.40.50.300:FF:000221">
    <property type="entry name" value="Multidrug ABC transporter ATP-binding protein"/>
    <property type="match status" value="1"/>
</dbReference>
<evidence type="ECO:0000313" key="13">
    <source>
        <dbReference type="Proteomes" id="UP000015961"/>
    </source>
</evidence>
<dbReference type="SUPFAM" id="SSF52540">
    <property type="entry name" value="P-loop containing nucleoside triphosphate hydrolases"/>
    <property type="match status" value="1"/>
</dbReference>
<feature type="transmembrane region" description="Helical" evidence="9">
    <location>
        <begin position="21"/>
        <end position="44"/>
    </location>
</feature>
<feature type="transmembrane region" description="Helical" evidence="9">
    <location>
        <begin position="273"/>
        <end position="293"/>
    </location>
</feature>
<evidence type="ECO:0000256" key="5">
    <source>
        <dbReference type="ARBA" id="ARBA00022741"/>
    </source>
</evidence>
<keyword evidence="6" id="KW-0067">ATP-binding</keyword>
<feature type="domain" description="ABC transmembrane type-1" evidence="11">
    <location>
        <begin position="21"/>
        <end position="304"/>
    </location>
</feature>
<feature type="transmembrane region" description="Helical" evidence="9">
    <location>
        <begin position="127"/>
        <end position="151"/>
    </location>
</feature>
<dbReference type="InterPro" id="IPR017871">
    <property type="entry name" value="ABC_transporter-like_CS"/>
</dbReference>
<evidence type="ECO:0000256" key="7">
    <source>
        <dbReference type="ARBA" id="ARBA00022989"/>
    </source>
</evidence>
<dbReference type="InterPro" id="IPR003593">
    <property type="entry name" value="AAA+_ATPase"/>
</dbReference>
<dbReference type="Proteomes" id="UP000015961">
    <property type="component" value="Unassembled WGS sequence"/>
</dbReference>